<evidence type="ECO:0000313" key="1">
    <source>
        <dbReference type="EMBL" id="KAH3891876.1"/>
    </source>
</evidence>
<reference evidence="1" key="1">
    <citation type="journal article" date="2019" name="bioRxiv">
        <title>The Genome of the Zebra Mussel, Dreissena polymorpha: A Resource for Invasive Species Research.</title>
        <authorList>
            <person name="McCartney M.A."/>
            <person name="Auch B."/>
            <person name="Kono T."/>
            <person name="Mallez S."/>
            <person name="Zhang Y."/>
            <person name="Obille A."/>
            <person name="Becker A."/>
            <person name="Abrahante J.E."/>
            <person name="Garbe J."/>
            <person name="Badalamenti J.P."/>
            <person name="Herman A."/>
            <person name="Mangelson H."/>
            <person name="Liachko I."/>
            <person name="Sullivan S."/>
            <person name="Sone E.D."/>
            <person name="Koren S."/>
            <person name="Silverstein K.A.T."/>
            <person name="Beckman K.B."/>
            <person name="Gohl D.M."/>
        </authorList>
    </citation>
    <scope>NUCLEOTIDE SEQUENCE</scope>
    <source>
        <strain evidence="1">Duluth1</strain>
        <tissue evidence="1">Whole animal</tissue>
    </source>
</reference>
<reference evidence="1" key="2">
    <citation type="submission" date="2020-11" db="EMBL/GenBank/DDBJ databases">
        <authorList>
            <person name="McCartney M.A."/>
            <person name="Auch B."/>
            <person name="Kono T."/>
            <person name="Mallez S."/>
            <person name="Becker A."/>
            <person name="Gohl D.M."/>
            <person name="Silverstein K.A.T."/>
            <person name="Koren S."/>
            <person name="Bechman K.B."/>
            <person name="Herman A."/>
            <person name="Abrahante J.E."/>
            <person name="Garbe J."/>
        </authorList>
    </citation>
    <scope>NUCLEOTIDE SEQUENCE</scope>
    <source>
        <strain evidence="1">Duluth1</strain>
        <tissue evidence="1">Whole animal</tissue>
    </source>
</reference>
<name>A0A9D4NC20_DREPO</name>
<sequence length="279" mass="33154">MVKPILCYGSQIWGNEYSPAIEFVHNMFCKKLLHVRKTTNTCMVLGECGRLPLCITYFTNCIRYWCKLLTMTSDRYPRQCYIMLKSIDDAGRICWATKVKSILFTYGFGYVWISQEIGDCDMFINVFRNRLIDCFTQNWHDTVSNSSRCHHYSHFKTLLNIERYLIIEMPAKHKIAYAKFRCSNHKLQVETGRHLNITFQNRVCNVCSQININMTFVDCEYHAFFHCTKYTSIRNQFLFNWYNSGTDLNNFYDLLSTNDFETIRKLAVYIFYLMNSIKD</sequence>
<gene>
    <name evidence="1" type="ORF">DPMN_015986</name>
</gene>
<proteinExistence type="predicted"/>
<comment type="caution">
    <text evidence="1">The sequence shown here is derived from an EMBL/GenBank/DDBJ whole genome shotgun (WGS) entry which is preliminary data.</text>
</comment>
<evidence type="ECO:0000313" key="2">
    <source>
        <dbReference type="Proteomes" id="UP000828390"/>
    </source>
</evidence>
<organism evidence="1 2">
    <name type="scientific">Dreissena polymorpha</name>
    <name type="common">Zebra mussel</name>
    <name type="synonym">Mytilus polymorpha</name>
    <dbReference type="NCBI Taxonomy" id="45954"/>
    <lineage>
        <taxon>Eukaryota</taxon>
        <taxon>Metazoa</taxon>
        <taxon>Spiralia</taxon>
        <taxon>Lophotrochozoa</taxon>
        <taxon>Mollusca</taxon>
        <taxon>Bivalvia</taxon>
        <taxon>Autobranchia</taxon>
        <taxon>Heteroconchia</taxon>
        <taxon>Euheterodonta</taxon>
        <taxon>Imparidentia</taxon>
        <taxon>Neoheterodontei</taxon>
        <taxon>Myida</taxon>
        <taxon>Dreissenoidea</taxon>
        <taxon>Dreissenidae</taxon>
        <taxon>Dreissena</taxon>
    </lineage>
</organism>
<dbReference type="EMBL" id="JAIWYP010000001">
    <property type="protein sequence ID" value="KAH3891876.1"/>
    <property type="molecule type" value="Genomic_DNA"/>
</dbReference>
<protein>
    <submittedName>
        <fullName evidence="1">Uncharacterized protein</fullName>
    </submittedName>
</protein>
<keyword evidence="2" id="KW-1185">Reference proteome</keyword>
<dbReference type="Proteomes" id="UP000828390">
    <property type="component" value="Unassembled WGS sequence"/>
</dbReference>
<dbReference type="AlphaFoldDB" id="A0A9D4NC20"/>
<accession>A0A9D4NC20</accession>